<organism evidence="1 2">
    <name type="scientific">Dryococelus australis</name>
    <dbReference type="NCBI Taxonomy" id="614101"/>
    <lineage>
        <taxon>Eukaryota</taxon>
        <taxon>Metazoa</taxon>
        <taxon>Ecdysozoa</taxon>
        <taxon>Arthropoda</taxon>
        <taxon>Hexapoda</taxon>
        <taxon>Insecta</taxon>
        <taxon>Pterygota</taxon>
        <taxon>Neoptera</taxon>
        <taxon>Polyneoptera</taxon>
        <taxon>Phasmatodea</taxon>
        <taxon>Verophasmatodea</taxon>
        <taxon>Anareolatae</taxon>
        <taxon>Phasmatidae</taxon>
        <taxon>Eurycanthinae</taxon>
        <taxon>Dryococelus</taxon>
    </lineage>
</organism>
<dbReference type="Proteomes" id="UP001159363">
    <property type="component" value="Chromosome 11"/>
</dbReference>
<keyword evidence="2" id="KW-1185">Reference proteome</keyword>
<dbReference type="PANTHER" id="PTHR46601:SF1">
    <property type="entry name" value="ADF-H DOMAIN-CONTAINING PROTEIN"/>
    <property type="match status" value="1"/>
</dbReference>
<name>A0ABQ9GIM7_9NEOP</name>
<dbReference type="PANTHER" id="PTHR46601">
    <property type="entry name" value="ULP_PROTEASE DOMAIN-CONTAINING PROTEIN"/>
    <property type="match status" value="1"/>
</dbReference>
<evidence type="ECO:0000313" key="1">
    <source>
        <dbReference type="EMBL" id="KAJ8871878.1"/>
    </source>
</evidence>
<evidence type="ECO:0000313" key="2">
    <source>
        <dbReference type="Proteomes" id="UP001159363"/>
    </source>
</evidence>
<sequence>MFCFLENDKNSRILPGKDTVTRRKIKKQKRILNDTMKNLFKKFHSQNSDIKMFYPVFCTLRPYWIIPPDVKNRDMCLCTTPKNMALLVKKMKSLNMINQCSAQDVIQTLTCESHSESCLERLCPESQHTEIHFNDYEEQAEGKDVHKTKEAIKLKLEDFAFNESLTKFLQHCANIKHQHKVLDFVKKNPGEDELLIHIDFLENYCCKYTAEIQSAHFGGSKPRYTVSICVLSRYSISLTVSLLYHI</sequence>
<protein>
    <submittedName>
        <fullName evidence="1">Uncharacterized protein</fullName>
    </submittedName>
</protein>
<reference evidence="1 2" key="1">
    <citation type="submission" date="2023-02" db="EMBL/GenBank/DDBJ databases">
        <title>LHISI_Scaffold_Assembly.</title>
        <authorList>
            <person name="Stuart O.P."/>
            <person name="Cleave R."/>
            <person name="Magrath M.J.L."/>
            <person name="Mikheyev A.S."/>
        </authorList>
    </citation>
    <scope>NUCLEOTIDE SEQUENCE [LARGE SCALE GENOMIC DNA]</scope>
    <source>
        <strain evidence="1">Daus_M_001</strain>
        <tissue evidence="1">Leg muscle</tissue>
    </source>
</reference>
<dbReference type="EMBL" id="JARBHB010000012">
    <property type="protein sequence ID" value="KAJ8871878.1"/>
    <property type="molecule type" value="Genomic_DNA"/>
</dbReference>
<comment type="caution">
    <text evidence="1">The sequence shown here is derived from an EMBL/GenBank/DDBJ whole genome shotgun (WGS) entry which is preliminary data.</text>
</comment>
<proteinExistence type="predicted"/>
<gene>
    <name evidence="1" type="ORF">PR048_028218</name>
</gene>
<accession>A0ABQ9GIM7</accession>